<dbReference type="GO" id="GO:0006631">
    <property type="term" value="P:fatty acid metabolic process"/>
    <property type="evidence" value="ECO:0007669"/>
    <property type="project" value="TreeGrafter"/>
</dbReference>
<dbReference type="InterPro" id="IPR042099">
    <property type="entry name" value="ANL_N_sf"/>
</dbReference>
<dbReference type="PROSITE" id="PS00455">
    <property type="entry name" value="AMP_BINDING"/>
    <property type="match status" value="1"/>
</dbReference>
<dbReference type="KEGG" id="rama:IDM48_05220"/>
<dbReference type="Pfam" id="PF00501">
    <property type="entry name" value="AMP-binding"/>
    <property type="match status" value="1"/>
</dbReference>
<evidence type="ECO:0000259" key="4">
    <source>
        <dbReference type="Pfam" id="PF00561"/>
    </source>
</evidence>
<dbReference type="GO" id="GO:0016787">
    <property type="term" value="F:hydrolase activity"/>
    <property type="evidence" value="ECO:0007669"/>
    <property type="project" value="UniProtKB-KW"/>
</dbReference>
<reference evidence="5 6" key="1">
    <citation type="submission" date="2020-09" db="EMBL/GenBank/DDBJ databases">
        <title>Investigation of environmental microbe.</title>
        <authorList>
            <person name="Ou Y."/>
            <person name="Kang Q."/>
        </authorList>
    </citation>
    <scope>NUCLEOTIDE SEQUENCE [LARGE SCALE GENOMIC DNA]</scope>
    <source>
        <strain evidence="5 6">KJZ-9</strain>
    </source>
</reference>
<dbReference type="GO" id="GO:0031956">
    <property type="term" value="F:medium-chain fatty acid-CoA ligase activity"/>
    <property type="evidence" value="ECO:0007669"/>
    <property type="project" value="TreeGrafter"/>
</dbReference>
<dbReference type="InterPro" id="IPR000873">
    <property type="entry name" value="AMP-dep_synth/lig_dom"/>
</dbReference>
<dbReference type="AlphaFoldDB" id="A0A7H2BMU0"/>
<dbReference type="InterPro" id="IPR029058">
    <property type="entry name" value="AB_hydrolase_fold"/>
</dbReference>
<evidence type="ECO:0000313" key="6">
    <source>
        <dbReference type="Proteomes" id="UP000516421"/>
    </source>
</evidence>
<dbReference type="Gene3D" id="3.40.50.12780">
    <property type="entry name" value="N-terminal domain of ligase-like"/>
    <property type="match status" value="1"/>
</dbReference>
<dbReference type="InterPro" id="IPR045851">
    <property type="entry name" value="AMP-bd_C_sf"/>
</dbReference>
<keyword evidence="2" id="KW-0436">Ligase</keyword>
<accession>A0A7H2BMU0</accession>
<dbReference type="Gene3D" id="3.30.300.30">
    <property type="match status" value="1"/>
</dbReference>
<dbReference type="Gene3D" id="3.40.50.1820">
    <property type="entry name" value="alpha/beta hydrolase"/>
    <property type="match status" value="1"/>
</dbReference>
<sequence length="873" mass="93707">MAQVISSAGVDAGHTRTWHYLDNQQVLREEGLEPVGIILAVHGNPTWSYLWRSVLAAGINAENPWRVIAVDQLDMGFSERTGTVRRLADRVRDLGDFTQHVGLDNTDLPVVILAHDWGGLISLGWALEHRDVVEAVALTNTAVFHDQIEKIPAALQLALNPAIHGWGTQKSTAFLDVTLHLAQNGGLDSVVYKTYAAPYRTAELRAGIRNFVADIPAGEATASYTDMVRIAEGIRDLHVPAFFQWGTKDPVFQRRYMADLQERMPQADVHRYENASHLVAEDEDIATPLFHWLEEQFLWNHTGRQAHQLAREEQQLHTDFEPMISEVLQRASDSSLAVVDMDSRNETQIASTLSWAELAQDINRVANGLEATGVRAGDRVNLMVPPGAKLTTLIYACLKIGAVIVVADTGLGAKGLTRALKGARPDFLVGIRPALVAARAMGWPGQKIAADPLPAVARKGLGVIASVADFSDISENTSYSVSPEDDAAVLYTSGSTGPAKGVVYTQRQISGMRDAIRHTYGLSAGTGLVAGFAPFALLGPALGATSVTPTMDVTRPKTLTASALSAAAAAIDATTIFASPAALMNVVRTANNLSEDQRNALKSVDLLLSAGAPLAVPLLEAVQSIVPQASIHTPYGMTEALPITDISFEEIKSALADGTERGLTGARDGVCVGRAVHGAEIQIAPLDNEGEPLEETTTEPGITGEIVVSAPHVKDRYDTLWVTERLSTATPGWHHTGDVGHFDEAGRLWVEGRLAHVLNTSQGVLTPVAMEQAAEEVPVVRRAAAVAVGPAGSATPVVIVETDPRAPQDGRANSALTAQVRQRVLQDTGIEVSAVLQVREHPTDIRHNSKIDRPLLARWAQKLLSGQKAKLKK</sequence>
<dbReference type="PANTHER" id="PTHR43201">
    <property type="entry name" value="ACYL-COA SYNTHETASE"/>
    <property type="match status" value="1"/>
</dbReference>
<evidence type="ECO:0000259" key="3">
    <source>
        <dbReference type="Pfam" id="PF00501"/>
    </source>
</evidence>
<feature type="domain" description="AMP-dependent synthetase/ligase" evidence="3">
    <location>
        <begin position="350"/>
        <end position="715"/>
    </location>
</feature>
<dbReference type="EMBL" id="CP061538">
    <property type="protein sequence ID" value="QNV40986.1"/>
    <property type="molecule type" value="Genomic_DNA"/>
</dbReference>
<gene>
    <name evidence="5" type="ORF">IDM48_05220</name>
</gene>
<comment type="similarity">
    <text evidence="1">Belongs to the ATP-dependent AMP-binding enzyme family.</text>
</comment>
<dbReference type="Pfam" id="PF00561">
    <property type="entry name" value="Abhydrolase_1"/>
    <property type="match status" value="1"/>
</dbReference>
<dbReference type="InterPro" id="IPR020845">
    <property type="entry name" value="AMP-binding_CS"/>
</dbReference>
<name>A0A7H2BMU0_9MICC</name>
<feature type="domain" description="AB hydrolase-1" evidence="4">
    <location>
        <begin position="37"/>
        <end position="283"/>
    </location>
</feature>
<dbReference type="SUPFAM" id="SSF53474">
    <property type="entry name" value="alpha/beta-Hydrolases"/>
    <property type="match status" value="1"/>
</dbReference>
<proteinExistence type="inferred from homology"/>
<evidence type="ECO:0000313" key="5">
    <source>
        <dbReference type="EMBL" id="QNV40986.1"/>
    </source>
</evidence>
<organism evidence="5 6">
    <name type="scientific">Rothia amarae</name>
    <dbReference type="NCBI Taxonomy" id="169480"/>
    <lineage>
        <taxon>Bacteria</taxon>
        <taxon>Bacillati</taxon>
        <taxon>Actinomycetota</taxon>
        <taxon>Actinomycetes</taxon>
        <taxon>Micrococcales</taxon>
        <taxon>Micrococcaceae</taxon>
        <taxon>Rothia</taxon>
    </lineage>
</organism>
<dbReference type="SUPFAM" id="SSF56801">
    <property type="entry name" value="Acetyl-CoA synthetase-like"/>
    <property type="match status" value="1"/>
</dbReference>
<keyword evidence="5" id="KW-0378">Hydrolase</keyword>
<dbReference type="PANTHER" id="PTHR43201:SF5">
    <property type="entry name" value="MEDIUM-CHAIN ACYL-COA LIGASE ACSF2, MITOCHONDRIAL"/>
    <property type="match status" value="1"/>
</dbReference>
<evidence type="ECO:0000256" key="2">
    <source>
        <dbReference type="ARBA" id="ARBA00022598"/>
    </source>
</evidence>
<dbReference type="Proteomes" id="UP000516421">
    <property type="component" value="Chromosome"/>
</dbReference>
<protein>
    <submittedName>
        <fullName evidence="5">Alpha/beta fold hydrolase</fullName>
    </submittedName>
</protein>
<dbReference type="InterPro" id="IPR000073">
    <property type="entry name" value="AB_hydrolase_1"/>
</dbReference>
<evidence type="ECO:0000256" key="1">
    <source>
        <dbReference type="ARBA" id="ARBA00006432"/>
    </source>
</evidence>
<keyword evidence="6" id="KW-1185">Reference proteome</keyword>